<name>A0A1H8DCK3_9BACL</name>
<keyword evidence="3" id="KW-1185">Reference proteome</keyword>
<sequence length="238" mass="27661">MKNKVLAAFSILAKDYEKNVDNESGYNAYYERPAMMKLLPSNMSGLNVLDAGCATSWYTEQFVKLGANVTAVDLSPEMVQAAKRRVGEKASIFVQDLSEPLPFRDETFHLIVSSLTLHYMDDWSSAFREFHRVMKRGGQLVFSVHHPFMDYTMFQRPDYFAQEWLVDEWKKKESGSVKVSFYRRPLHEIINATTEHFTLDRIVEPQPVGEFLEKLPMKSESYDYLMKNPHFLIVQAHK</sequence>
<accession>A0A1H8DCK3</accession>
<keyword evidence="2" id="KW-0808">Transferase</keyword>
<protein>
    <submittedName>
        <fullName evidence="2">Methyltransferase domain-containing protein</fullName>
    </submittedName>
</protein>
<gene>
    <name evidence="2" type="ORF">SAMN05444955_105108</name>
</gene>
<dbReference type="InterPro" id="IPR029063">
    <property type="entry name" value="SAM-dependent_MTases_sf"/>
</dbReference>
<dbReference type="GO" id="GO:0008757">
    <property type="term" value="F:S-adenosylmethionine-dependent methyltransferase activity"/>
    <property type="evidence" value="ECO:0007669"/>
    <property type="project" value="InterPro"/>
</dbReference>
<dbReference type="AlphaFoldDB" id="A0A1H8DCK3"/>
<dbReference type="OrthoDB" id="9791837at2"/>
<dbReference type="Pfam" id="PF08241">
    <property type="entry name" value="Methyltransf_11"/>
    <property type="match status" value="1"/>
</dbReference>
<dbReference type="EMBL" id="FOCQ01000005">
    <property type="protein sequence ID" value="SEN04886.1"/>
    <property type="molecule type" value="Genomic_DNA"/>
</dbReference>
<evidence type="ECO:0000313" key="3">
    <source>
        <dbReference type="Proteomes" id="UP000199695"/>
    </source>
</evidence>
<keyword evidence="2" id="KW-0489">Methyltransferase</keyword>
<dbReference type="RefSeq" id="WP_089966705.1">
    <property type="nucleotide sequence ID" value="NZ_FOCQ01000005.1"/>
</dbReference>
<dbReference type="InterPro" id="IPR013216">
    <property type="entry name" value="Methyltransf_11"/>
</dbReference>
<dbReference type="PANTHER" id="PTHR43861">
    <property type="entry name" value="TRANS-ACONITATE 2-METHYLTRANSFERASE-RELATED"/>
    <property type="match status" value="1"/>
</dbReference>
<proteinExistence type="predicted"/>
<dbReference type="SUPFAM" id="SSF53335">
    <property type="entry name" value="S-adenosyl-L-methionine-dependent methyltransferases"/>
    <property type="match status" value="1"/>
</dbReference>
<dbReference type="Proteomes" id="UP000199695">
    <property type="component" value="Unassembled WGS sequence"/>
</dbReference>
<feature type="domain" description="Methyltransferase type 11" evidence="1">
    <location>
        <begin position="49"/>
        <end position="142"/>
    </location>
</feature>
<dbReference type="CDD" id="cd02440">
    <property type="entry name" value="AdoMet_MTases"/>
    <property type="match status" value="1"/>
</dbReference>
<dbReference type="Gene3D" id="3.40.50.150">
    <property type="entry name" value="Vaccinia Virus protein VP39"/>
    <property type="match status" value="1"/>
</dbReference>
<dbReference type="GO" id="GO:0032259">
    <property type="term" value="P:methylation"/>
    <property type="evidence" value="ECO:0007669"/>
    <property type="project" value="UniProtKB-KW"/>
</dbReference>
<dbReference type="STRING" id="1173111.SAMN05444955_105108"/>
<evidence type="ECO:0000313" key="2">
    <source>
        <dbReference type="EMBL" id="SEN04886.1"/>
    </source>
</evidence>
<evidence type="ECO:0000259" key="1">
    <source>
        <dbReference type="Pfam" id="PF08241"/>
    </source>
</evidence>
<reference evidence="2 3" key="1">
    <citation type="submission" date="2016-10" db="EMBL/GenBank/DDBJ databases">
        <authorList>
            <person name="de Groot N.N."/>
        </authorList>
    </citation>
    <scope>NUCLEOTIDE SEQUENCE [LARGE SCALE GENOMIC DNA]</scope>
    <source>
        <strain evidence="2 3">DSM 46701</strain>
    </source>
</reference>
<organism evidence="2 3">
    <name type="scientific">Lihuaxuella thermophila</name>
    <dbReference type="NCBI Taxonomy" id="1173111"/>
    <lineage>
        <taxon>Bacteria</taxon>
        <taxon>Bacillati</taxon>
        <taxon>Bacillota</taxon>
        <taxon>Bacilli</taxon>
        <taxon>Bacillales</taxon>
        <taxon>Thermoactinomycetaceae</taxon>
        <taxon>Lihuaxuella</taxon>
    </lineage>
</organism>